<feature type="signal peptide" evidence="1">
    <location>
        <begin position="1"/>
        <end position="20"/>
    </location>
</feature>
<reference evidence="2 5" key="1">
    <citation type="submission" date="2021-11" db="EMBL/GenBank/DDBJ databases">
        <title>Draft genome sequence of Capnocytophaga sp. strain KC07075 isolated from cat oral cavity.</title>
        <authorList>
            <person name="Suzuki M."/>
            <person name="Imaoka K."/>
            <person name="Kimura M."/>
            <person name="Morikawa S."/>
            <person name="Maeda K."/>
        </authorList>
    </citation>
    <scope>NUCLEOTIDE SEQUENCE</scope>
    <source>
        <strain evidence="2">KC07075</strain>
        <strain evidence="3 5">KC07079</strain>
    </source>
</reference>
<dbReference type="InterPro" id="IPR025245">
    <property type="entry name" value="DUF4197"/>
</dbReference>
<name>A0AAV5AT63_9FLAO</name>
<evidence type="ECO:0000313" key="4">
    <source>
        <dbReference type="Proteomes" id="UP001207736"/>
    </source>
</evidence>
<evidence type="ECO:0000256" key="1">
    <source>
        <dbReference type="SAM" id="SignalP"/>
    </source>
</evidence>
<evidence type="ECO:0008006" key="6">
    <source>
        <dbReference type="Google" id="ProtNLM"/>
    </source>
</evidence>
<keyword evidence="1" id="KW-0732">Signal</keyword>
<comment type="caution">
    <text evidence="2">The sequence shown here is derived from an EMBL/GenBank/DDBJ whole genome shotgun (WGS) entry which is preliminary data.</text>
</comment>
<dbReference type="EMBL" id="BQKA01000029">
    <property type="protein sequence ID" value="GJM50534.1"/>
    <property type="molecule type" value="Genomic_DNA"/>
</dbReference>
<dbReference type="Proteomes" id="UP001207736">
    <property type="component" value="Unassembled WGS sequence"/>
</dbReference>
<feature type="chain" id="PRO_5043427983" description="DUF4197 domain-containing protein" evidence="1">
    <location>
        <begin position="21"/>
        <end position="233"/>
    </location>
</feature>
<evidence type="ECO:0000313" key="5">
    <source>
        <dbReference type="Proteomes" id="UP001208692"/>
    </source>
</evidence>
<evidence type="ECO:0000313" key="3">
    <source>
        <dbReference type="EMBL" id="GJM53213.1"/>
    </source>
</evidence>
<keyword evidence="5" id="KW-1185">Reference proteome</keyword>
<dbReference type="EMBL" id="BQKB01000029">
    <property type="protein sequence ID" value="GJM53213.1"/>
    <property type="molecule type" value="Genomic_DNA"/>
</dbReference>
<proteinExistence type="predicted"/>
<dbReference type="RefSeq" id="WP_264847424.1">
    <property type="nucleotide sequence ID" value="NZ_BPMA01000056.1"/>
</dbReference>
<accession>A0AAV5AT63</accession>
<dbReference type="AlphaFoldDB" id="A0AAV5AT63"/>
<dbReference type="Pfam" id="PF13852">
    <property type="entry name" value="DUF4197"/>
    <property type="match status" value="1"/>
</dbReference>
<sequence>MKKITIVLCSLFLFNGCAELQTVVNNLPVSGTLTNADVSNGLKQALELGVSSGVDMLSKQNGYYGNNMVKILFPEQLQKVDNTLRKIGLSSLADEGIKLLNRAAEDAVSQAKPIFVSAIRNLTFTDAMSILTGNKDAATQYLQKQTTSQLVSAFSPQIKASLDKVGANDVWTQIMNKYNTIPFISPVNTDLTAYVTEKTIEGLFVQIAQKELDIRQNVSARTTPLLQKVFANQ</sequence>
<evidence type="ECO:0000313" key="2">
    <source>
        <dbReference type="EMBL" id="GJM50534.1"/>
    </source>
</evidence>
<dbReference type="Proteomes" id="UP001208692">
    <property type="component" value="Unassembled WGS sequence"/>
</dbReference>
<gene>
    <name evidence="2" type="ORF">RCZ15_15070</name>
    <name evidence="3" type="ORF">RCZ16_15300</name>
</gene>
<organism evidence="2 4">
    <name type="scientific">Capnocytophaga catalasegens</name>
    <dbReference type="NCBI Taxonomy" id="1004260"/>
    <lineage>
        <taxon>Bacteria</taxon>
        <taxon>Pseudomonadati</taxon>
        <taxon>Bacteroidota</taxon>
        <taxon>Flavobacteriia</taxon>
        <taxon>Flavobacteriales</taxon>
        <taxon>Flavobacteriaceae</taxon>
        <taxon>Capnocytophaga</taxon>
    </lineage>
</organism>
<protein>
    <recommendedName>
        <fullName evidence="6">DUF4197 domain-containing protein</fullName>
    </recommendedName>
</protein>